<protein>
    <submittedName>
        <fullName evidence="1">Uncharacterized protein</fullName>
    </submittedName>
</protein>
<organism evidence="1 2">
    <name type="scientific">Trifolium pratense</name>
    <name type="common">Red clover</name>
    <dbReference type="NCBI Taxonomy" id="57577"/>
    <lineage>
        <taxon>Eukaryota</taxon>
        <taxon>Viridiplantae</taxon>
        <taxon>Streptophyta</taxon>
        <taxon>Embryophyta</taxon>
        <taxon>Tracheophyta</taxon>
        <taxon>Spermatophyta</taxon>
        <taxon>Magnoliopsida</taxon>
        <taxon>eudicotyledons</taxon>
        <taxon>Gunneridae</taxon>
        <taxon>Pentapetalae</taxon>
        <taxon>rosids</taxon>
        <taxon>fabids</taxon>
        <taxon>Fabales</taxon>
        <taxon>Fabaceae</taxon>
        <taxon>Papilionoideae</taxon>
        <taxon>50 kb inversion clade</taxon>
        <taxon>NPAAA clade</taxon>
        <taxon>Hologalegina</taxon>
        <taxon>IRL clade</taxon>
        <taxon>Trifolieae</taxon>
        <taxon>Trifolium</taxon>
    </lineage>
</organism>
<proteinExistence type="predicted"/>
<dbReference type="EMBL" id="CASHSV030000513">
    <property type="protein sequence ID" value="CAJ2666600.1"/>
    <property type="molecule type" value="Genomic_DNA"/>
</dbReference>
<comment type="caution">
    <text evidence="1">The sequence shown here is derived from an EMBL/GenBank/DDBJ whole genome shotgun (WGS) entry which is preliminary data.</text>
</comment>
<evidence type="ECO:0000313" key="1">
    <source>
        <dbReference type="EMBL" id="CAJ2666600.1"/>
    </source>
</evidence>
<sequence>MSVPDRVDELTQQLALVTARLEEISLRMVERPASVSGSNQPPPPEPPHRHRLKLDIPRFDGTDAHGWIFKISQFFTYHHVVEEERITIASFYLDGAALSWYQWMYRNGQIVSWGQFLHALETRFAPTAYDDPRGALFKLTQTSTVSEYLVAFESLANRLVGLSPADLLSCFVSGLKIDIRREVLSRQPTTISQAAGLARLQEDKLLDQQRASRSRFPPNSGRPSFDSSPIRPPSTGLLPTPPAKPRFRHLSETEMAERREKGMCFNCDQKWSRQHNCKGRLFLIVADPDDETPMMQDLESCLEDDTLLPVDPPAQAQLSLHALAGIQPIDTFRITGTIANHPTLILIDGGSTHNFVQESVASRLGLIHSPIPHLRVMVGSGQELLCSSVCLDIPISIQGHTFLVDLHILGLKGADVVLGAHWLKQLGPVIMDYQTLTMKFFHNNACVELTGNTSNTPPQITYHQFQKLLHNEPEAQLFSLRAQSLSPDQPFPTNDNPQLHLLLQEFTHLFNEPNQLPPPRPTDHKIPLLPNTSPVNVRPYRYPHSQKLEIENQVTKLLQAGWIQPSTSPYSSPVLLLRKKDGSWRMCVDYRALNAITVPDRFPLPTIDELLDELGHARVFSKLDLTSGFHQIRLDPEDTGKTAFRTHDGHYEYNVMPFGLCNAPATFQATMNDLFRPLLRRTVIVFFDDILVYSTDMTLHIDHLRQVFEILAAHEFHLKVSKCSFGQSQVSYLGHIVENGVVAPDPTKIQAVVDWPSPKTVKGLRGFLGLSGFYRKFIQNYAALAEPLTSLLKKDAFQWSTVAQQSMDALKHALATAPVLALPDFSSPFVVQTDASGHAMGAVLLQNDHPIAYFSKLFCPRLSNASTYIRELHAITCAVKRWRQYLLGHHFIIQTDHRSLKELLTQVIQTPEQQFYLSKLLGYHYDIEYKTGKTNIVADALSRSFEVPAASLHVLSTPQFLFLDELKSEQHTDPVCLDLKEKIENSPASYPEFSLHDGMILRCGKIWMSPSSRFKLLLLQEYHESPIGGHAGVIKTLKRLSANFFWPNMRQDVQKFIACCVVCQQTKYSTLKPGGLLQSLPIPVNVWEDISLDFVTGLPLSNGYSVMLVVVDRFSKAIHLGALPGNFTAYKVAELFVHMVIKHHGFPKSIVSDRDPIFISRFWSDLFKFSGTLLRMSSSYHPQTDGQTEVTNRVVEQYLRAFVHAKPSIWHRFLPWAELHFNTSYHSASELTPYQVVYGKPPPRITDYIAGTSLVDACDKVLTTRDEILSLLCKNLLKAQARMKLYADKKRREVIFDIGSWVYVQLRPYRQTSLAGVKFSKLNKRYYGPFKVLARVGSVAYKLELPSYSKIHNVFHCSVLKLHQGPAPDEIDQLPDHSIDNHPVVTPLAILDSKTELVEGIAQKLVLVQWAGLSPDDTSWERWEELKASYNLEDKVGLDGEGDDTCTPKTTTADDGPSQEESNMRPKRTIVKPQKYNEFVLYK</sequence>
<dbReference type="Proteomes" id="UP001177021">
    <property type="component" value="Unassembled WGS sequence"/>
</dbReference>
<accession>A0ACB0LB89</accession>
<reference evidence="1" key="1">
    <citation type="submission" date="2023-10" db="EMBL/GenBank/DDBJ databases">
        <authorList>
            <person name="Rodriguez Cubillos JULIANA M."/>
            <person name="De Vega J."/>
        </authorList>
    </citation>
    <scope>NUCLEOTIDE SEQUENCE</scope>
</reference>
<keyword evidence="2" id="KW-1185">Reference proteome</keyword>
<evidence type="ECO:0000313" key="2">
    <source>
        <dbReference type="Proteomes" id="UP001177021"/>
    </source>
</evidence>
<gene>
    <name evidence="1" type="ORF">MILVUS5_LOCUS31374</name>
</gene>
<name>A0ACB0LB89_TRIPR</name>